<protein>
    <submittedName>
        <fullName evidence="2">Uncharacterized protein</fullName>
    </submittedName>
</protein>
<dbReference type="HOGENOM" id="CLU_1607883_0_0_6"/>
<reference evidence="2 3" key="1">
    <citation type="submission" date="2011-08" db="EMBL/GenBank/DDBJ databases">
        <authorList>
            <person name="Weinstock G."/>
            <person name="Sodergren E."/>
            <person name="Clifton S."/>
            <person name="Fulton L."/>
            <person name="Fulton B."/>
            <person name="Courtney L."/>
            <person name="Fronick C."/>
            <person name="Harrison M."/>
            <person name="Strong C."/>
            <person name="Farmer C."/>
            <person name="Delahaunty K."/>
            <person name="Markovic C."/>
            <person name="Hall O."/>
            <person name="Minx P."/>
            <person name="Tomlinson C."/>
            <person name="Mitreva M."/>
            <person name="Hou S."/>
            <person name="Chen J."/>
            <person name="Wollam A."/>
            <person name="Pepin K.H."/>
            <person name="Johnson M."/>
            <person name="Bhonagiri V."/>
            <person name="Zhang X."/>
            <person name="Suruliraj S."/>
            <person name="Warren W."/>
            <person name="Chinwalla A."/>
            <person name="Mardis E.R."/>
            <person name="Wilson R.K."/>
        </authorList>
    </citation>
    <scope>NUCLEOTIDE SEQUENCE [LARGE SCALE GENOMIC DNA]</scope>
    <source>
        <strain evidence="2 3">F0432</strain>
    </source>
</reference>
<dbReference type="AlphaFoldDB" id="G9ZEV9"/>
<evidence type="ECO:0000313" key="3">
    <source>
        <dbReference type="Proteomes" id="UP000004750"/>
    </source>
</evidence>
<comment type="caution">
    <text evidence="2">The sequence shown here is derived from an EMBL/GenBank/DDBJ whole genome shotgun (WGS) entry which is preliminary data.</text>
</comment>
<sequence length="165" mass="18688">MATAARAKPACRRVATFTALSMPNQLLQLTALSLFAFLAFTWIQAGEWYQKMLAVGVLLELGQEWLHKRRHREANAVRYIAASDSFILLARRFLRWQRLATYPAANYTGLYCCKSARHGTEIWLTGKDGVDALLIRVHYTLRDNNAAARRLARAISKASGLPFLY</sequence>
<keyword evidence="1" id="KW-1133">Transmembrane helix</keyword>
<organism evidence="2 3">
    <name type="scientific">Cardiobacterium valvarum F0432</name>
    <dbReference type="NCBI Taxonomy" id="797473"/>
    <lineage>
        <taxon>Bacteria</taxon>
        <taxon>Pseudomonadati</taxon>
        <taxon>Pseudomonadota</taxon>
        <taxon>Gammaproteobacteria</taxon>
        <taxon>Cardiobacteriales</taxon>
        <taxon>Cardiobacteriaceae</taxon>
        <taxon>Cardiobacterium</taxon>
    </lineage>
</organism>
<feature type="transmembrane region" description="Helical" evidence="1">
    <location>
        <begin position="26"/>
        <end position="43"/>
    </location>
</feature>
<keyword evidence="1" id="KW-0472">Membrane</keyword>
<dbReference type="Proteomes" id="UP000004750">
    <property type="component" value="Unassembled WGS sequence"/>
</dbReference>
<keyword evidence="1" id="KW-0812">Transmembrane</keyword>
<evidence type="ECO:0000313" key="2">
    <source>
        <dbReference type="EMBL" id="EHM54279.1"/>
    </source>
</evidence>
<evidence type="ECO:0000256" key="1">
    <source>
        <dbReference type="SAM" id="Phobius"/>
    </source>
</evidence>
<dbReference type="EMBL" id="AGCM01000073">
    <property type="protein sequence ID" value="EHM54279.1"/>
    <property type="molecule type" value="Genomic_DNA"/>
</dbReference>
<dbReference type="STRING" id="797473.HMPREF9080_01299"/>
<name>G9ZEV9_9GAMM</name>
<proteinExistence type="predicted"/>
<gene>
    <name evidence="2" type="ORF">HMPREF9080_01299</name>
</gene>
<accession>G9ZEV9</accession>